<name>A0A5J5F590_9PEZI</name>
<accession>A0A5J5F590</accession>
<evidence type="ECO:0000256" key="1">
    <source>
        <dbReference type="SAM" id="Phobius"/>
    </source>
</evidence>
<keyword evidence="3" id="KW-1185">Reference proteome</keyword>
<comment type="caution">
    <text evidence="2">The sequence shown here is derived from an EMBL/GenBank/DDBJ whole genome shotgun (WGS) entry which is preliminary data.</text>
</comment>
<sequence length="94" mass="11071">MGICSFTFSLLTHSWDTLGSWLYFFLHCCDAVCFFSLRCSMVRYFLHVRVHTVYCSDIFLSFTFVRYGAVYIHVCTDARVLASYMSLFKMTNLR</sequence>
<evidence type="ECO:0000313" key="3">
    <source>
        <dbReference type="Proteomes" id="UP000326924"/>
    </source>
</evidence>
<evidence type="ECO:0000313" key="2">
    <source>
        <dbReference type="EMBL" id="KAA8911762.1"/>
    </source>
</evidence>
<organism evidence="2 3">
    <name type="scientific">Sphaerosporella brunnea</name>
    <dbReference type="NCBI Taxonomy" id="1250544"/>
    <lineage>
        <taxon>Eukaryota</taxon>
        <taxon>Fungi</taxon>
        <taxon>Dikarya</taxon>
        <taxon>Ascomycota</taxon>
        <taxon>Pezizomycotina</taxon>
        <taxon>Pezizomycetes</taxon>
        <taxon>Pezizales</taxon>
        <taxon>Pyronemataceae</taxon>
        <taxon>Sphaerosporella</taxon>
    </lineage>
</organism>
<keyword evidence="1" id="KW-1133">Transmembrane helix</keyword>
<keyword evidence="1" id="KW-0472">Membrane</keyword>
<proteinExistence type="predicted"/>
<gene>
    <name evidence="2" type="ORF">FN846DRAFT_394100</name>
</gene>
<dbReference type="EMBL" id="VXIS01000032">
    <property type="protein sequence ID" value="KAA8911762.1"/>
    <property type="molecule type" value="Genomic_DNA"/>
</dbReference>
<reference evidence="2 3" key="1">
    <citation type="submission" date="2019-09" db="EMBL/GenBank/DDBJ databases">
        <title>Draft genome of the ectomycorrhizal ascomycete Sphaerosporella brunnea.</title>
        <authorList>
            <consortium name="DOE Joint Genome Institute"/>
            <person name="Benucci G.M."/>
            <person name="Marozzi G."/>
            <person name="Antonielli L."/>
            <person name="Sanchez S."/>
            <person name="Marco P."/>
            <person name="Wang X."/>
            <person name="Falini L.B."/>
            <person name="Barry K."/>
            <person name="Haridas S."/>
            <person name="Lipzen A."/>
            <person name="Labutti K."/>
            <person name="Grigoriev I.V."/>
            <person name="Murat C."/>
            <person name="Martin F."/>
            <person name="Albertini E."/>
            <person name="Donnini D."/>
            <person name="Bonito G."/>
        </authorList>
    </citation>
    <scope>NUCLEOTIDE SEQUENCE [LARGE SCALE GENOMIC DNA]</scope>
    <source>
        <strain evidence="2 3">Sb_GMNB300</strain>
    </source>
</reference>
<keyword evidence="1" id="KW-0812">Transmembrane</keyword>
<protein>
    <submittedName>
        <fullName evidence="2">Uncharacterized protein</fullName>
    </submittedName>
</protein>
<dbReference type="Proteomes" id="UP000326924">
    <property type="component" value="Unassembled WGS sequence"/>
</dbReference>
<dbReference type="AlphaFoldDB" id="A0A5J5F590"/>
<dbReference type="InParanoid" id="A0A5J5F590"/>
<feature type="transmembrane region" description="Helical" evidence="1">
    <location>
        <begin position="20"/>
        <end position="37"/>
    </location>
</feature>